<feature type="transmembrane region" description="Helical" evidence="1">
    <location>
        <begin position="33"/>
        <end position="57"/>
    </location>
</feature>
<reference evidence="2" key="1">
    <citation type="submission" date="2021-06" db="EMBL/GenBank/DDBJ databases">
        <authorList>
            <person name="Kallberg Y."/>
            <person name="Tangrot J."/>
            <person name="Rosling A."/>
        </authorList>
    </citation>
    <scope>NUCLEOTIDE SEQUENCE</scope>
    <source>
        <strain evidence="2">87-6 pot B 2015</strain>
    </source>
</reference>
<keyword evidence="1" id="KW-1133">Transmembrane helix</keyword>
<accession>A0A9N9HYT8</accession>
<sequence>MVVTTVVSLCKTSLLFPLSSGRGSTFISEVSSLLLLVDILLSGSTVYKVFCFFFGCCSRVPG</sequence>
<keyword evidence="1" id="KW-0472">Membrane</keyword>
<evidence type="ECO:0000313" key="3">
    <source>
        <dbReference type="Proteomes" id="UP000789375"/>
    </source>
</evidence>
<dbReference type="AlphaFoldDB" id="A0A9N9HYT8"/>
<gene>
    <name evidence="2" type="ORF">FMOSSE_LOCUS14400</name>
</gene>
<evidence type="ECO:0000313" key="2">
    <source>
        <dbReference type="EMBL" id="CAG8712196.1"/>
    </source>
</evidence>
<name>A0A9N9HYT8_FUNMO</name>
<organism evidence="2 3">
    <name type="scientific">Funneliformis mosseae</name>
    <name type="common">Endomycorrhizal fungus</name>
    <name type="synonym">Glomus mosseae</name>
    <dbReference type="NCBI Taxonomy" id="27381"/>
    <lineage>
        <taxon>Eukaryota</taxon>
        <taxon>Fungi</taxon>
        <taxon>Fungi incertae sedis</taxon>
        <taxon>Mucoromycota</taxon>
        <taxon>Glomeromycotina</taxon>
        <taxon>Glomeromycetes</taxon>
        <taxon>Glomerales</taxon>
        <taxon>Glomeraceae</taxon>
        <taxon>Funneliformis</taxon>
    </lineage>
</organism>
<keyword evidence="3" id="KW-1185">Reference proteome</keyword>
<dbReference type="EMBL" id="CAJVPP010010894">
    <property type="protein sequence ID" value="CAG8712196.1"/>
    <property type="molecule type" value="Genomic_DNA"/>
</dbReference>
<protein>
    <submittedName>
        <fullName evidence="2">4975_t:CDS:1</fullName>
    </submittedName>
</protein>
<evidence type="ECO:0000256" key="1">
    <source>
        <dbReference type="SAM" id="Phobius"/>
    </source>
</evidence>
<keyword evidence="1" id="KW-0812">Transmembrane</keyword>
<proteinExistence type="predicted"/>
<comment type="caution">
    <text evidence="2">The sequence shown here is derived from an EMBL/GenBank/DDBJ whole genome shotgun (WGS) entry which is preliminary data.</text>
</comment>
<feature type="non-terminal residue" evidence="2">
    <location>
        <position position="62"/>
    </location>
</feature>
<dbReference type="Proteomes" id="UP000789375">
    <property type="component" value="Unassembled WGS sequence"/>
</dbReference>